<evidence type="ECO:0000256" key="1">
    <source>
        <dbReference type="SAM" id="MobiDB-lite"/>
    </source>
</evidence>
<reference evidence="2" key="1">
    <citation type="submission" date="2021-10" db="EMBL/GenBank/DDBJ databases">
        <authorList>
            <person name="Folsom P."/>
            <person name="Sork C."/>
            <person name="Soule S."/>
            <person name="Briscoe J.L."/>
            <person name="Stoker T."/>
            <person name="Breakwell D.P."/>
            <person name="Grose J.H."/>
        </authorList>
    </citation>
    <scope>NUCLEOTIDE SEQUENCE</scope>
</reference>
<gene>
    <name evidence="2" type="ORF">TEEEWINOT_16</name>
</gene>
<evidence type="ECO:0000313" key="2">
    <source>
        <dbReference type="EMBL" id="UGO51136.1"/>
    </source>
</evidence>
<feature type="region of interest" description="Disordered" evidence="1">
    <location>
        <begin position="1"/>
        <end position="39"/>
    </location>
</feature>
<dbReference type="Proteomes" id="UP000827729">
    <property type="component" value="Segment"/>
</dbReference>
<dbReference type="EMBL" id="OK499993">
    <property type="protein sequence ID" value="UGO51136.1"/>
    <property type="molecule type" value="Genomic_DNA"/>
</dbReference>
<sequence>MKTATTFALSGHSATGGQTSSGAAPHKLAAKSSEGGGGP</sequence>
<protein>
    <submittedName>
        <fullName evidence="2">Uncharacterized protein</fullName>
    </submittedName>
</protein>
<proteinExistence type="predicted"/>
<accession>A0AAE9CEJ2</accession>
<name>A0AAE9CEJ2_9CAUD</name>
<organism evidence="2 3">
    <name type="scientific">Escherichia phage vB_EcoD_Teewinot</name>
    <dbReference type="NCBI Taxonomy" id="2894796"/>
    <lineage>
        <taxon>Viruses</taxon>
        <taxon>Duplodnaviria</taxon>
        <taxon>Heunggongvirae</taxon>
        <taxon>Uroviricota</taxon>
        <taxon>Caudoviricetes</taxon>
        <taxon>Dhillonvirus</taxon>
        <taxon>Dhillonvirus teewinot</taxon>
    </lineage>
</organism>
<feature type="compositionally biased region" description="Polar residues" evidence="1">
    <location>
        <begin position="1"/>
        <end position="22"/>
    </location>
</feature>
<evidence type="ECO:0000313" key="3">
    <source>
        <dbReference type="Proteomes" id="UP000827729"/>
    </source>
</evidence>
<keyword evidence="3" id="KW-1185">Reference proteome</keyword>